<gene>
    <name evidence="3" type="ORF">N7498_001754</name>
</gene>
<dbReference type="GO" id="GO:0004523">
    <property type="term" value="F:RNA-DNA hybrid ribonuclease activity"/>
    <property type="evidence" value="ECO:0007669"/>
    <property type="project" value="InterPro"/>
</dbReference>
<dbReference type="Proteomes" id="UP001150904">
    <property type="component" value="Unassembled WGS sequence"/>
</dbReference>
<dbReference type="EMBL" id="JAPQKR010000005">
    <property type="protein sequence ID" value="KAJ5215347.1"/>
    <property type="molecule type" value="Genomic_DNA"/>
</dbReference>
<dbReference type="PROSITE" id="PS50879">
    <property type="entry name" value="RNASE_H_1"/>
    <property type="match status" value="1"/>
</dbReference>
<reference evidence="3" key="2">
    <citation type="journal article" date="2023" name="IMA Fungus">
        <title>Comparative genomic study of the Penicillium genus elucidates a diverse pangenome and 15 lateral gene transfer events.</title>
        <authorList>
            <person name="Petersen C."/>
            <person name="Sorensen T."/>
            <person name="Nielsen M.R."/>
            <person name="Sondergaard T.E."/>
            <person name="Sorensen J.L."/>
            <person name="Fitzpatrick D.A."/>
            <person name="Frisvad J.C."/>
            <person name="Nielsen K.L."/>
        </authorList>
    </citation>
    <scope>NUCLEOTIDE SEQUENCE</scope>
    <source>
        <strain evidence="3">IBT 15544</strain>
    </source>
</reference>
<evidence type="ECO:0000313" key="4">
    <source>
        <dbReference type="Proteomes" id="UP001150904"/>
    </source>
</evidence>
<dbReference type="Gene3D" id="3.30.420.10">
    <property type="entry name" value="Ribonuclease H-like superfamily/Ribonuclease H"/>
    <property type="match status" value="1"/>
</dbReference>
<feature type="domain" description="RNase H type-1" evidence="2">
    <location>
        <begin position="51"/>
        <end position="191"/>
    </location>
</feature>
<organism evidence="3 4">
    <name type="scientific">Penicillium cinerascens</name>
    <dbReference type="NCBI Taxonomy" id="70096"/>
    <lineage>
        <taxon>Eukaryota</taxon>
        <taxon>Fungi</taxon>
        <taxon>Dikarya</taxon>
        <taxon>Ascomycota</taxon>
        <taxon>Pezizomycotina</taxon>
        <taxon>Eurotiomycetes</taxon>
        <taxon>Eurotiomycetidae</taxon>
        <taxon>Eurotiales</taxon>
        <taxon>Aspergillaceae</taxon>
        <taxon>Penicillium</taxon>
    </lineage>
</organism>
<name>A0A9W9N8V6_9EURO</name>
<dbReference type="InterPro" id="IPR012337">
    <property type="entry name" value="RNaseH-like_sf"/>
</dbReference>
<dbReference type="CDD" id="cd09276">
    <property type="entry name" value="Rnase_HI_RT_non_LTR"/>
    <property type="match status" value="1"/>
</dbReference>
<evidence type="ECO:0000256" key="1">
    <source>
        <dbReference type="ARBA" id="ARBA00005300"/>
    </source>
</evidence>
<protein>
    <recommendedName>
        <fullName evidence="2">RNase H type-1 domain-containing protein</fullName>
    </recommendedName>
</protein>
<reference evidence="3" key="1">
    <citation type="submission" date="2022-12" db="EMBL/GenBank/DDBJ databases">
        <authorList>
            <person name="Petersen C."/>
        </authorList>
    </citation>
    <scope>NUCLEOTIDE SEQUENCE</scope>
    <source>
        <strain evidence="3">IBT 15544</strain>
    </source>
</reference>
<dbReference type="GO" id="GO:0043137">
    <property type="term" value="P:DNA replication, removal of RNA primer"/>
    <property type="evidence" value="ECO:0007669"/>
    <property type="project" value="TreeGrafter"/>
</dbReference>
<dbReference type="Pfam" id="PF00075">
    <property type="entry name" value="RNase_H"/>
    <property type="match status" value="1"/>
</dbReference>
<evidence type="ECO:0000313" key="3">
    <source>
        <dbReference type="EMBL" id="KAJ5215347.1"/>
    </source>
</evidence>
<keyword evidence="4" id="KW-1185">Reference proteome</keyword>
<dbReference type="InterPro" id="IPR002156">
    <property type="entry name" value="RNaseH_domain"/>
</dbReference>
<dbReference type="PANTHER" id="PTHR10642:SF25">
    <property type="entry name" value="RNASE H TYPE-1 DOMAIN-CONTAINING PROTEIN"/>
    <property type="match status" value="1"/>
</dbReference>
<dbReference type="PANTHER" id="PTHR10642">
    <property type="entry name" value="RIBONUCLEASE H1"/>
    <property type="match status" value="1"/>
</dbReference>
<dbReference type="InterPro" id="IPR050092">
    <property type="entry name" value="RNase_H"/>
</dbReference>
<dbReference type="RefSeq" id="XP_058311160.1">
    <property type="nucleotide sequence ID" value="XM_058448816.1"/>
</dbReference>
<comment type="caution">
    <text evidence="3">The sequence shown here is derived from an EMBL/GenBank/DDBJ whole genome shotgun (WGS) entry which is preliminary data.</text>
</comment>
<dbReference type="GO" id="GO:0003676">
    <property type="term" value="F:nucleic acid binding"/>
    <property type="evidence" value="ECO:0007669"/>
    <property type="project" value="InterPro"/>
</dbReference>
<evidence type="ECO:0000259" key="2">
    <source>
        <dbReference type="PROSITE" id="PS50879"/>
    </source>
</evidence>
<comment type="similarity">
    <text evidence="1">Belongs to the RNase H family.</text>
</comment>
<dbReference type="SUPFAM" id="SSF53098">
    <property type="entry name" value="Ribonuclease H-like"/>
    <property type="match status" value="1"/>
</dbReference>
<dbReference type="GeneID" id="83176117"/>
<dbReference type="OrthoDB" id="4364017at2759"/>
<dbReference type="InterPro" id="IPR036397">
    <property type="entry name" value="RNaseH_sf"/>
</dbReference>
<sequence length="237" mass="26547">MSFGSPGTLASDWESRKAFVQAPWQAPPEVIIEDREVAVDSHNNILMGDSRERLVIVYTDGIGIEGRIGAAAIVDLDDQHAHSQMGNDDMSTVYAAELHAIEMALALVLESTEPWAEQAKNGLVIFADSQAALKALRRPKMPSGQVYLEGCLNLIRRLAARGIRAELRWITAHQGVIGNEIVDKHAKEEAREPEGPQNPDNRHIRLAAAVKRRVRYEAKIEWERRGRRKRPSHRRDA</sequence>
<accession>A0A9W9N8V6</accession>
<proteinExistence type="inferred from homology"/>
<dbReference type="AlphaFoldDB" id="A0A9W9N8V6"/>